<evidence type="ECO:0000256" key="1">
    <source>
        <dbReference type="ARBA" id="ARBA00004127"/>
    </source>
</evidence>
<comment type="function">
    <text evidence="15 16">Catalyzes the first step of the methylation pathway of phosphatidylcholine biosynthesis, the SAM-dependent methylation of phosphatidylethanolamine (PE) to phosphatidylmonomethylethanolamine (PMME).</text>
</comment>
<keyword evidence="8 16" id="KW-0812">Transmembrane</keyword>
<dbReference type="PIRSF" id="PIRSF000383">
    <property type="entry name" value="PEAMT"/>
    <property type="match status" value="1"/>
</dbReference>
<evidence type="ECO:0000256" key="15">
    <source>
        <dbReference type="ARBA" id="ARBA00057332"/>
    </source>
</evidence>
<evidence type="ECO:0000256" key="5">
    <source>
        <dbReference type="ARBA" id="ARBA00022603"/>
    </source>
</evidence>
<reference evidence="18 19" key="1">
    <citation type="submission" date="2018-05" db="EMBL/GenBank/DDBJ databases">
        <title>Genome sequencing and assembly of the regulated plant pathogen Lachnellula willkommii and related sister species for the development of diagnostic species identification markers.</title>
        <authorList>
            <person name="Giroux E."/>
            <person name="Bilodeau G."/>
        </authorList>
    </citation>
    <scope>NUCLEOTIDE SEQUENCE [LARGE SCALE GENOMIC DNA]</scope>
    <source>
        <strain evidence="18 19">CBS 268.59</strain>
    </source>
</reference>
<keyword evidence="7 16" id="KW-0949">S-adenosyl-L-methionine</keyword>
<dbReference type="PANTHER" id="PTHR32138">
    <property type="entry name" value="PHOSPHATIDYLETHANOLAMINE N-METHYLTRANSFERASE"/>
    <property type="match status" value="1"/>
</dbReference>
<feature type="region of interest" description="Disordered" evidence="17">
    <location>
        <begin position="339"/>
        <end position="359"/>
    </location>
</feature>
<feature type="region of interest" description="Disordered" evidence="17">
    <location>
        <begin position="35"/>
        <end position="68"/>
    </location>
</feature>
<dbReference type="GO" id="GO:0032259">
    <property type="term" value="P:methylation"/>
    <property type="evidence" value="ECO:0007669"/>
    <property type="project" value="UniProtKB-KW"/>
</dbReference>
<feature type="transmembrane region" description="Helical" evidence="16">
    <location>
        <begin position="403"/>
        <end position="424"/>
    </location>
</feature>
<comment type="pathway">
    <text evidence="2 16">Phospholipid metabolism; phosphatidylcholine biosynthesis.</text>
</comment>
<evidence type="ECO:0000313" key="18">
    <source>
        <dbReference type="EMBL" id="TVY82468.1"/>
    </source>
</evidence>
<proteinExistence type="inferred from homology"/>
<comment type="pathway">
    <text evidence="3">Lipid metabolism.</text>
</comment>
<evidence type="ECO:0000256" key="7">
    <source>
        <dbReference type="ARBA" id="ARBA00022691"/>
    </source>
</evidence>
<keyword evidence="11 16" id="KW-0443">Lipid metabolism</keyword>
<feature type="compositionally biased region" description="Polar residues" evidence="17">
    <location>
        <begin position="712"/>
        <end position="721"/>
    </location>
</feature>
<dbReference type="Gene3D" id="2.60.40.2840">
    <property type="match status" value="1"/>
</dbReference>
<keyword evidence="12 16" id="KW-0472">Membrane</keyword>
<keyword evidence="4 16" id="KW-0444">Lipid biosynthesis</keyword>
<sequence>RLSTPAYLATMASQSNILPDMDGLRERNVQSLRNEAASSGSGYSSGQDTPQTENDVEKEKKTFGRTPDGTIFTVPQTHDMVSQLLDPRQPKNLSDVVVLAVLCLLVLTLYFLPSVLKKPVFALIFLFWRGCYNVGIGYLLHIQSHHRRLISWAKKAKLFENPSTGKNPRPWLYKLIKRELETKIPEDYKFEEAPLEYNTWLVFRRVVDLILMCDFTSYCLFAIACGGRPVGESLAMSIARWATGILLVGFNLWVKLDAHRVVKDYAWYWGDFFYLIDQELTFDGVFEMAPHPMYSVGYAGYYGISMMAASYNVLFISIVAHAAQFAFLVYVENPHIEKTYNPPPPRKREDNPSPSDFHHANASAARREGMDYQELSEHLAHSSATSGKPLATHNLMGIGNIDLFRITDLSVLLLQGYVLLITLLTPSTPLYQALFCLNAIAWRVWYTVGLGAILDRQSNKKMWTRHFVKYGESTEEAWRQWKGMYHLSMTMCYASFIAATWKMYSLPPDWGYGLVLLKHVIGAGLVALQMWTAVSIYESLGEFGWFFGDFFFDQAPKLNYGGIYRYLNNPERIIGLAGIWGAVFISRSTVIFFIALFSHTLTLGFIQFVEKPHMQKLYGRALRSEAGLTKSIRRSLPPPLQKWQGSVDKVLGETSHFVEDFLDAARPKLAAGVSTIFRDTTALFSQYPARITLTRLAPDLAGFDPRDYSMTIEGTPSSALSSDRMDSKEGQTVRSPRARSDEFQPLVFEYGAPIKVKWTAPVNHSSRDWVGLYQVSDNASREVTRVSSAGRWVATVPNEFESTPADSGILVSDERVSGAKRSDGSTQDYMRGEMVFEGDKLFWTQGSFEFRFHHGGKHNVMAISLPFEIRIGRFDEEDVDGEHDLIRDAAEKALLRVVTNCFDRDPDIAPNTVEESFGSLVERDGKYAKRVVFAVHQMFGIEFAPGVVLADGNVKKLAWRICNAKQVLAPYSMSHSKGTTTPTGEKS</sequence>
<dbReference type="GO" id="GO:0006656">
    <property type="term" value="P:phosphatidylcholine biosynthetic process"/>
    <property type="evidence" value="ECO:0007669"/>
    <property type="project" value="UniProtKB-UniRule"/>
</dbReference>
<protein>
    <recommendedName>
        <fullName evidence="16">Phosphatidylethanolamine N-methyltransferase</fullName>
        <shortName evidence="16">PEAMT</shortName>
        <ecNumber evidence="16">2.1.1.17</ecNumber>
    </recommendedName>
</protein>
<comment type="caution">
    <text evidence="18">The sequence shown here is derived from an EMBL/GenBank/DDBJ whole genome shotgun (WGS) entry which is preliminary data.</text>
</comment>
<accession>A0A8T9C9Z8</accession>
<dbReference type="EMBL" id="QGMK01000314">
    <property type="protein sequence ID" value="TVY82468.1"/>
    <property type="molecule type" value="Genomic_DNA"/>
</dbReference>
<comment type="catalytic activity">
    <reaction evidence="16">
        <text>a 1,2-diacyl-sn-glycero-3-phosphoethanolamine + S-adenosyl-L-methionine = a 1,2-diacyl-sn-glycero-3-phospho-N-methylethanolamine + S-adenosyl-L-homocysteine + H(+)</text>
        <dbReference type="Rhea" id="RHEA:11164"/>
        <dbReference type="ChEBI" id="CHEBI:15378"/>
        <dbReference type="ChEBI" id="CHEBI:57856"/>
        <dbReference type="ChEBI" id="CHEBI:59789"/>
        <dbReference type="ChEBI" id="CHEBI:64573"/>
        <dbReference type="ChEBI" id="CHEBI:64612"/>
        <dbReference type="EC" id="2.1.1.17"/>
    </reaction>
</comment>
<keyword evidence="19" id="KW-1185">Reference proteome</keyword>
<comment type="subcellular location">
    <subcellularLocation>
        <location evidence="1">Endomembrane system</location>
        <topology evidence="1">Multi-pass membrane protein</topology>
    </subcellularLocation>
    <subcellularLocation>
        <location evidence="16">Endoplasmic reticulum membrane</location>
        <topology evidence="16">Multi-pass membrane protein</topology>
    </subcellularLocation>
</comment>
<name>A0A8T9C9Z8_9HELO</name>
<comment type="similarity">
    <text evidence="16">Belongs to the class VI-like SAM-binding methyltransferase superfamily. CHO2 family.</text>
</comment>
<evidence type="ECO:0000313" key="19">
    <source>
        <dbReference type="Proteomes" id="UP000469558"/>
    </source>
</evidence>
<gene>
    <name evidence="18" type="primary">CHO2</name>
    <name evidence="18" type="ORF">LSUE1_G003465</name>
</gene>
<evidence type="ECO:0000256" key="14">
    <source>
        <dbReference type="ARBA" id="ARBA00023264"/>
    </source>
</evidence>
<evidence type="ECO:0000256" key="12">
    <source>
        <dbReference type="ARBA" id="ARBA00023136"/>
    </source>
</evidence>
<feature type="transmembrane region" description="Helical" evidence="16">
    <location>
        <begin position="430"/>
        <end position="454"/>
    </location>
</feature>
<feature type="non-terminal residue" evidence="18">
    <location>
        <position position="1"/>
    </location>
</feature>
<keyword evidence="10 16" id="KW-1133">Transmembrane helix</keyword>
<keyword evidence="13 16" id="KW-0594">Phospholipid biosynthesis</keyword>
<feature type="region of interest" description="Disordered" evidence="17">
    <location>
        <begin position="712"/>
        <end position="738"/>
    </location>
</feature>
<organism evidence="18 19">
    <name type="scientific">Lachnellula suecica</name>
    <dbReference type="NCBI Taxonomy" id="602035"/>
    <lineage>
        <taxon>Eukaryota</taxon>
        <taxon>Fungi</taxon>
        <taxon>Dikarya</taxon>
        <taxon>Ascomycota</taxon>
        <taxon>Pezizomycotina</taxon>
        <taxon>Leotiomycetes</taxon>
        <taxon>Helotiales</taxon>
        <taxon>Lachnaceae</taxon>
        <taxon>Lachnellula</taxon>
    </lineage>
</organism>
<dbReference type="FunFam" id="2.60.40.2840:FF:000006">
    <property type="entry name" value="Phosphatidylethanolamine N-methyltransferase"/>
    <property type="match status" value="1"/>
</dbReference>
<keyword evidence="9 16" id="KW-0256">Endoplasmic reticulum</keyword>
<feature type="transmembrane region" description="Helical" evidence="16">
    <location>
        <begin position="573"/>
        <end position="597"/>
    </location>
</feature>
<evidence type="ECO:0000256" key="8">
    <source>
        <dbReference type="ARBA" id="ARBA00022692"/>
    </source>
</evidence>
<dbReference type="HAMAP" id="MF_03217">
    <property type="entry name" value="PEMT"/>
    <property type="match status" value="1"/>
</dbReference>
<evidence type="ECO:0000256" key="17">
    <source>
        <dbReference type="SAM" id="MobiDB-lite"/>
    </source>
</evidence>
<evidence type="ECO:0000256" key="6">
    <source>
        <dbReference type="ARBA" id="ARBA00022679"/>
    </source>
</evidence>
<keyword evidence="6 16" id="KW-0808">Transferase</keyword>
<feature type="transmembrane region" description="Helical" evidence="16">
    <location>
        <begin position="238"/>
        <end position="254"/>
    </location>
</feature>
<comment type="caution">
    <text evidence="16">Lacks conserved residue(s) required for the propagation of feature annotation.</text>
</comment>
<dbReference type="EC" id="2.1.1.17" evidence="16"/>
<dbReference type="AlphaFoldDB" id="A0A8T9C9Z8"/>
<evidence type="ECO:0000256" key="11">
    <source>
        <dbReference type="ARBA" id="ARBA00023098"/>
    </source>
</evidence>
<keyword evidence="14 16" id="KW-1208">Phospholipid metabolism</keyword>
<dbReference type="InterPro" id="IPR007318">
    <property type="entry name" value="Phopholipid_MeTrfase"/>
</dbReference>
<dbReference type="InterPro" id="IPR016219">
    <property type="entry name" value="Phosphatid-EA_MeTrfase_fun"/>
</dbReference>
<dbReference type="Proteomes" id="UP000469558">
    <property type="component" value="Unassembled WGS sequence"/>
</dbReference>
<evidence type="ECO:0000256" key="2">
    <source>
        <dbReference type="ARBA" id="ARBA00004969"/>
    </source>
</evidence>
<feature type="transmembrane region" description="Helical" evidence="16">
    <location>
        <begin position="119"/>
        <end position="140"/>
    </location>
</feature>
<evidence type="ECO:0000256" key="4">
    <source>
        <dbReference type="ARBA" id="ARBA00022516"/>
    </source>
</evidence>
<keyword evidence="5 16" id="KW-0489">Methyltransferase</keyword>
<dbReference type="GO" id="GO:0005789">
    <property type="term" value="C:endoplasmic reticulum membrane"/>
    <property type="evidence" value="ECO:0007669"/>
    <property type="project" value="UniProtKB-SubCell"/>
</dbReference>
<dbReference type="OrthoDB" id="4583at2759"/>
<evidence type="ECO:0000256" key="9">
    <source>
        <dbReference type="ARBA" id="ARBA00022824"/>
    </source>
</evidence>
<feature type="transmembrane region" description="Helical" evidence="16">
    <location>
        <begin position="93"/>
        <end position="113"/>
    </location>
</feature>
<dbReference type="GO" id="GO:0004608">
    <property type="term" value="F:phosphatidylethanolamine N-methyltransferase activity"/>
    <property type="evidence" value="ECO:0007669"/>
    <property type="project" value="UniProtKB-UniRule"/>
</dbReference>
<evidence type="ECO:0000256" key="16">
    <source>
        <dbReference type="RuleBase" id="RU361122"/>
    </source>
</evidence>
<evidence type="ECO:0000256" key="13">
    <source>
        <dbReference type="ARBA" id="ARBA00023209"/>
    </source>
</evidence>
<dbReference type="PROSITE" id="PS51598">
    <property type="entry name" value="SAM_CHO2"/>
    <property type="match status" value="1"/>
</dbReference>
<evidence type="ECO:0000256" key="10">
    <source>
        <dbReference type="ARBA" id="ARBA00022989"/>
    </source>
</evidence>
<evidence type="ECO:0000256" key="3">
    <source>
        <dbReference type="ARBA" id="ARBA00005189"/>
    </source>
</evidence>
<dbReference type="Pfam" id="PF04191">
    <property type="entry name" value="PEMT"/>
    <property type="match status" value="2"/>
</dbReference>
<dbReference type="PANTHER" id="PTHR32138:SF0">
    <property type="entry name" value="PHOSPHATIDYLETHANOLAMINE N-METHYLTRANSFERASE"/>
    <property type="match status" value="1"/>
</dbReference>
<feature type="compositionally biased region" description="Basic and acidic residues" evidence="17">
    <location>
        <begin position="346"/>
        <end position="359"/>
    </location>
</feature>